<proteinExistence type="predicted"/>
<comment type="caution">
    <text evidence="1">The sequence shown here is derived from an EMBL/GenBank/DDBJ whole genome shotgun (WGS) entry which is preliminary data.</text>
</comment>
<accession>A0ABR3EK46</accession>
<gene>
    <name evidence="1" type="ORF">V5O48_018851</name>
</gene>
<sequence>SHRRRAQHLWGRDKNLREFLEAASNPRRFWQVFRKFAGDKADPGDGVDTGQLMEAFSARMNHEAAIPSSFNAIEYSLNEASAELIPDRTVDTTPEKYFNTPFMVEEVDFGKDELKRLHPGRTAAGGDEVHYRDICLMDSAMIAHLINRCLQEMDNPVVWVTTVLVAVIKKNKPAEDPKS</sequence>
<reference evidence="1 2" key="1">
    <citation type="submission" date="2024-02" db="EMBL/GenBank/DDBJ databases">
        <title>A draft genome for the cacao thread blight pathogen Marasmius crinis-equi.</title>
        <authorList>
            <person name="Cohen S.P."/>
            <person name="Baruah I.K."/>
            <person name="Amoako-Attah I."/>
            <person name="Bukari Y."/>
            <person name="Meinhardt L.W."/>
            <person name="Bailey B.A."/>
        </authorList>
    </citation>
    <scope>NUCLEOTIDE SEQUENCE [LARGE SCALE GENOMIC DNA]</scope>
    <source>
        <strain evidence="1 2">GH-76</strain>
    </source>
</reference>
<evidence type="ECO:0000313" key="1">
    <source>
        <dbReference type="EMBL" id="KAL0563223.1"/>
    </source>
</evidence>
<dbReference type="EMBL" id="JBAHYK010003767">
    <property type="protein sequence ID" value="KAL0563223.1"/>
    <property type="molecule type" value="Genomic_DNA"/>
</dbReference>
<evidence type="ECO:0000313" key="2">
    <source>
        <dbReference type="Proteomes" id="UP001465976"/>
    </source>
</evidence>
<organism evidence="1 2">
    <name type="scientific">Marasmius crinis-equi</name>
    <dbReference type="NCBI Taxonomy" id="585013"/>
    <lineage>
        <taxon>Eukaryota</taxon>
        <taxon>Fungi</taxon>
        <taxon>Dikarya</taxon>
        <taxon>Basidiomycota</taxon>
        <taxon>Agaricomycotina</taxon>
        <taxon>Agaricomycetes</taxon>
        <taxon>Agaricomycetidae</taxon>
        <taxon>Agaricales</taxon>
        <taxon>Marasmiineae</taxon>
        <taxon>Marasmiaceae</taxon>
        <taxon>Marasmius</taxon>
    </lineage>
</organism>
<protein>
    <submittedName>
        <fullName evidence="1">Uncharacterized protein</fullName>
    </submittedName>
</protein>
<keyword evidence="2" id="KW-1185">Reference proteome</keyword>
<name>A0ABR3EK46_9AGAR</name>
<feature type="non-terminal residue" evidence="1">
    <location>
        <position position="1"/>
    </location>
</feature>
<dbReference type="Proteomes" id="UP001465976">
    <property type="component" value="Unassembled WGS sequence"/>
</dbReference>